<dbReference type="EMBL" id="CP028136">
    <property type="protein sequence ID" value="AVR46668.1"/>
    <property type="molecule type" value="Genomic_DNA"/>
</dbReference>
<dbReference type="GO" id="GO:0005886">
    <property type="term" value="C:plasma membrane"/>
    <property type="evidence" value="ECO:0007669"/>
    <property type="project" value="TreeGrafter"/>
</dbReference>
<comment type="similarity">
    <text evidence="2">Belongs to the UPF0382 family.</text>
</comment>
<evidence type="ECO:0000313" key="8">
    <source>
        <dbReference type="Proteomes" id="UP000241507"/>
    </source>
</evidence>
<comment type="subcellular location">
    <subcellularLocation>
        <location evidence="1">Membrane</location>
        <topology evidence="1">Multi-pass membrane protein</topology>
    </subcellularLocation>
</comment>
<protein>
    <submittedName>
        <fullName evidence="7">DUF423 domain-containing protein</fullName>
    </submittedName>
</protein>
<dbReference type="KEGG" id="grs:C7S20_16115"/>
<dbReference type="Pfam" id="PF04241">
    <property type="entry name" value="DUF423"/>
    <property type="match status" value="1"/>
</dbReference>
<dbReference type="AlphaFoldDB" id="A0A2R3Z8Q3"/>
<evidence type="ECO:0000256" key="1">
    <source>
        <dbReference type="ARBA" id="ARBA00004141"/>
    </source>
</evidence>
<evidence type="ECO:0000256" key="6">
    <source>
        <dbReference type="SAM" id="Phobius"/>
    </source>
</evidence>
<dbReference type="OrthoDB" id="9802121at2"/>
<feature type="transmembrane region" description="Helical" evidence="6">
    <location>
        <begin position="47"/>
        <end position="63"/>
    </location>
</feature>
<evidence type="ECO:0000256" key="3">
    <source>
        <dbReference type="ARBA" id="ARBA00022692"/>
    </source>
</evidence>
<gene>
    <name evidence="7" type="ORF">C7S20_16115</name>
</gene>
<feature type="transmembrane region" description="Helical" evidence="6">
    <location>
        <begin position="6"/>
        <end position="27"/>
    </location>
</feature>
<keyword evidence="8" id="KW-1185">Reference proteome</keyword>
<dbReference type="InterPro" id="IPR006696">
    <property type="entry name" value="DUF423"/>
</dbReference>
<keyword evidence="3 6" id="KW-0812">Transmembrane</keyword>
<sequence>MKDVILLIGGIYGTLAVILGAFGAHALRRSFNDDQLRSFETGVRYQMYHAIMIIICGIVFPFLDTGQTIAAWCFIIGIFLFSFSIYLLTWLSSRGKSMKVLGPVTPLGGLLLIAGWILFSIEIIQIAPYLTP</sequence>
<proteinExistence type="inferred from homology"/>
<name>A0A2R3Z8Q3_9FLAO</name>
<evidence type="ECO:0000256" key="4">
    <source>
        <dbReference type="ARBA" id="ARBA00022989"/>
    </source>
</evidence>
<keyword evidence="4 6" id="KW-1133">Transmembrane helix</keyword>
<feature type="transmembrane region" description="Helical" evidence="6">
    <location>
        <begin position="69"/>
        <end position="88"/>
    </location>
</feature>
<dbReference type="Proteomes" id="UP000241507">
    <property type="component" value="Chromosome"/>
</dbReference>
<accession>A0A2R3Z8Q3</accession>
<dbReference type="PANTHER" id="PTHR43461:SF1">
    <property type="entry name" value="TRANSMEMBRANE PROTEIN 256"/>
    <property type="match status" value="1"/>
</dbReference>
<organism evidence="7 8">
    <name type="scientific">Christiangramia fulva</name>
    <dbReference type="NCBI Taxonomy" id="2126553"/>
    <lineage>
        <taxon>Bacteria</taxon>
        <taxon>Pseudomonadati</taxon>
        <taxon>Bacteroidota</taxon>
        <taxon>Flavobacteriia</taxon>
        <taxon>Flavobacteriales</taxon>
        <taxon>Flavobacteriaceae</taxon>
        <taxon>Christiangramia</taxon>
    </lineage>
</organism>
<evidence type="ECO:0000256" key="2">
    <source>
        <dbReference type="ARBA" id="ARBA00009694"/>
    </source>
</evidence>
<keyword evidence="5 6" id="KW-0472">Membrane</keyword>
<evidence type="ECO:0000256" key="5">
    <source>
        <dbReference type="ARBA" id="ARBA00023136"/>
    </source>
</evidence>
<feature type="transmembrane region" description="Helical" evidence="6">
    <location>
        <begin position="100"/>
        <end position="127"/>
    </location>
</feature>
<dbReference type="PANTHER" id="PTHR43461">
    <property type="entry name" value="TRANSMEMBRANE PROTEIN 256"/>
    <property type="match status" value="1"/>
</dbReference>
<dbReference type="RefSeq" id="WP_107013440.1">
    <property type="nucleotide sequence ID" value="NZ_CP028136.1"/>
</dbReference>
<evidence type="ECO:0000313" key="7">
    <source>
        <dbReference type="EMBL" id="AVR46668.1"/>
    </source>
</evidence>
<reference evidence="8" key="1">
    <citation type="submission" date="2018-03" db="EMBL/GenBank/DDBJ databases">
        <title>Gramella fulva sp. nov., isolated from a dry surface of tidal flat.</title>
        <authorList>
            <person name="Hwang S.H."/>
            <person name="Hwang W.M."/>
            <person name="Kang K."/>
            <person name="Ahn T.-Y."/>
        </authorList>
    </citation>
    <scope>NUCLEOTIDE SEQUENCE [LARGE SCALE GENOMIC DNA]</scope>
    <source>
        <strain evidence="8">SH35</strain>
    </source>
</reference>